<keyword evidence="1" id="KW-0723">Serine/threonine-protein kinase</keyword>
<evidence type="ECO:0000256" key="3">
    <source>
        <dbReference type="ARBA" id="ARBA00022741"/>
    </source>
</evidence>
<organism evidence="9 10">
    <name type="scientific">Sporothrix epigloea</name>
    <dbReference type="NCBI Taxonomy" id="1892477"/>
    <lineage>
        <taxon>Eukaryota</taxon>
        <taxon>Fungi</taxon>
        <taxon>Dikarya</taxon>
        <taxon>Ascomycota</taxon>
        <taxon>Pezizomycotina</taxon>
        <taxon>Sordariomycetes</taxon>
        <taxon>Sordariomycetidae</taxon>
        <taxon>Ophiostomatales</taxon>
        <taxon>Ophiostomataceae</taxon>
        <taxon>Sporothrix</taxon>
    </lineage>
</organism>
<gene>
    <name evidence="9" type="ORF">SEPCBS57363_004289</name>
</gene>
<evidence type="ECO:0000256" key="4">
    <source>
        <dbReference type="ARBA" id="ARBA00022777"/>
    </source>
</evidence>
<keyword evidence="5 6" id="KW-0067">ATP-binding</keyword>
<feature type="binding site" evidence="6">
    <location>
        <position position="148"/>
    </location>
    <ligand>
        <name>ATP</name>
        <dbReference type="ChEBI" id="CHEBI:30616"/>
    </ligand>
</feature>
<feature type="compositionally biased region" description="Polar residues" evidence="7">
    <location>
        <begin position="1020"/>
        <end position="1032"/>
    </location>
</feature>
<dbReference type="Pfam" id="PF00069">
    <property type="entry name" value="Pkinase"/>
    <property type="match status" value="2"/>
</dbReference>
<evidence type="ECO:0000256" key="6">
    <source>
        <dbReference type="PROSITE-ProRule" id="PRU10141"/>
    </source>
</evidence>
<feature type="region of interest" description="Disordered" evidence="7">
    <location>
        <begin position="955"/>
        <end position="975"/>
    </location>
</feature>
<dbReference type="PROSITE" id="PS50011">
    <property type="entry name" value="PROTEIN_KINASE_DOM"/>
    <property type="match status" value="1"/>
</dbReference>
<feature type="compositionally biased region" description="Polar residues" evidence="7">
    <location>
        <begin position="1074"/>
        <end position="1084"/>
    </location>
</feature>
<evidence type="ECO:0000256" key="2">
    <source>
        <dbReference type="ARBA" id="ARBA00022679"/>
    </source>
</evidence>
<dbReference type="SUPFAM" id="SSF56112">
    <property type="entry name" value="Protein kinase-like (PK-like)"/>
    <property type="match status" value="1"/>
</dbReference>
<keyword evidence="3 6" id="KW-0547">Nucleotide-binding</keyword>
<evidence type="ECO:0000256" key="5">
    <source>
        <dbReference type="ARBA" id="ARBA00022840"/>
    </source>
</evidence>
<evidence type="ECO:0000313" key="10">
    <source>
        <dbReference type="Proteomes" id="UP001642501"/>
    </source>
</evidence>
<evidence type="ECO:0000256" key="7">
    <source>
        <dbReference type="SAM" id="MobiDB-lite"/>
    </source>
</evidence>
<dbReference type="PROSITE" id="PS00107">
    <property type="entry name" value="PROTEIN_KINASE_ATP"/>
    <property type="match status" value="1"/>
</dbReference>
<proteinExistence type="predicted"/>
<feature type="region of interest" description="Disordered" evidence="7">
    <location>
        <begin position="1014"/>
        <end position="1033"/>
    </location>
</feature>
<sequence>MEPELPWPSRPHHLPHLFNLPATSISMPSSPQSSGLRTTGITPASSPGIFSPSHLQSSPYVPRIGTPVAFSPLLNSPVSTPAHISLQSPNMTPRQPVRETHTAYVDRDDTTGRKTINEYQVLEEIGRGQHGKVKLAQDSRNSRMVAIKIIPRLSKTRRLGKVSAIDPQQNTKREIAILKKIRHENIVALLEVIDDPEMQKIYMVLEYVERGEMTWRKKGLPNICYFERYRFELGVHGKSLSPGEYNWHSVLERKATIRALKEARANGTPPPVNDWTTLYHVTADDDDGEPPWWYVPSIGLGPDASLLEYHPISRATSRAPSRVASSASVASAATARSYSSDASCVAQDGGDDGDESGDQTPGLLHPNHAMSNVLDGSMFGAYMDEASRSRPRSPSVTDSVMSHLSGLDFNSMVHDPYADDFSYVSCFSIQQARIAFRDTVLGLEYLHYHGVVHRDIKPANLLWSKGFHVKISDFSVSYFGRPIRDGEPTVVSEAEARDFDDDRELSKTVGTPAFFAPELCYTDIDKEPPRVSEQIDVWSLGVTLYCLLYARIPFLAEDEFSMFRKIATEEAYIPQRRLKPVGIYTDPTGSSLYSRTNVHPYRSDADPEYEELSHPLLDLLQKMLIKNPDERIRLRDIKRHPWVTEGISNVSAWLNDTDPARTQDRDIQVDEEEIGDAVVPLNFLQRARSAVKRAVEKVIHPRPERDASSAPSLTRSRAISSAASSIAELTAATAALPINIVPATLPHDNSGSGAGSGAGSHSSTHRHALGSHSHSQGHVHSYSQGHQPNAVSPLSLHQQLSNYSREARRKSLRGSESTDCFATITQMPTNEHHPLAQSQIASPYVSPSEKTPNSEFVPQLQPLIPAGELALQDTATPPPAMPAASSASANASLRSYNLDGSGEADMASMPGHVHAQLITNAILNHASTLQEADTAPTTQLLAAFTSPVDLVSLGSSSPVRHTRDMRSSSTALNSRTQSVDRAGIVFTNLDKRAGPVVGLCMENAPGSMQQQAPLHIATPTGGSSDETETLTSAPRKADVSFPTAMPLFKTEAGERPATAHRPRDTLSKDIFTNVGRNKSNSLSALPNRPAGGAGSEGIPSPLSPRQLTFACVNRPESELPTTRSSSSVSLDEGYDQTPLTSPSERAHYSFVSSRAGHRKGSSNAMMTFQSDPSLPALLSGASSVSADDAEIFGHPGVMCVADGPSIDISDYCLTPPALGKEHDVCPLNQGDQSRDEQDESDFKGQQGWGSGGAIPVELDNEPLARTPLATPVRGNSRCFSDDDDDSDSDNGIIMMAKVKKKVSTPFAQHIGNHNISSNAGRSNASIATAHKARRRDTNTSIGSTETAKKVGGSAAGIGNDTGL</sequence>
<feature type="compositionally biased region" description="Polar residues" evidence="7">
    <location>
        <begin position="1119"/>
        <end position="1129"/>
    </location>
</feature>
<evidence type="ECO:0000313" key="9">
    <source>
        <dbReference type="EMBL" id="CAK7270806.1"/>
    </source>
</evidence>
<feature type="domain" description="Protein kinase" evidence="8">
    <location>
        <begin position="119"/>
        <end position="643"/>
    </location>
</feature>
<reference evidence="9 10" key="1">
    <citation type="submission" date="2024-01" db="EMBL/GenBank/DDBJ databases">
        <authorList>
            <person name="Allen C."/>
            <person name="Tagirdzhanova G."/>
        </authorList>
    </citation>
    <scope>NUCLEOTIDE SEQUENCE [LARGE SCALE GENOMIC DNA]</scope>
    <source>
        <strain evidence="9 10">CBS 573.63</strain>
    </source>
</reference>
<dbReference type="Gene3D" id="3.30.200.20">
    <property type="entry name" value="Phosphorylase Kinase, domain 1"/>
    <property type="match status" value="1"/>
</dbReference>
<protein>
    <recommendedName>
        <fullName evidence="8">Protein kinase domain-containing protein</fullName>
    </recommendedName>
</protein>
<keyword evidence="4" id="KW-0418">Kinase</keyword>
<dbReference type="PANTHER" id="PTHR43895">
    <property type="entry name" value="CALCIUM/CALMODULIN-DEPENDENT PROTEIN KINASE KINASE-RELATED"/>
    <property type="match status" value="1"/>
</dbReference>
<keyword evidence="2" id="KW-0808">Transferase</keyword>
<dbReference type="Gene3D" id="1.10.510.10">
    <property type="entry name" value="Transferase(Phosphotransferase) domain 1"/>
    <property type="match status" value="1"/>
</dbReference>
<dbReference type="Proteomes" id="UP001642501">
    <property type="component" value="Unassembled WGS sequence"/>
</dbReference>
<evidence type="ECO:0000259" key="8">
    <source>
        <dbReference type="PROSITE" id="PS50011"/>
    </source>
</evidence>
<accession>A0ABP0DTC0</accession>
<feature type="region of interest" description="Disordered" evidence="7">
    <location>
        <begin position="1223"/>
        <end position="1288"/>
    </location>
</feature>
<name>A0ABP0DTC0_9PEZI</name>
<feature type="region of interest" description="Disordered" evidence="7">
    <location>
        <begin position="1050"/>
        <end position="1142"/>
    </location>
</feature>
<comment type="caution">
    <text evidence="9">The sequence shown here is derived from an EMBL/GenBank/DDBJ whole genome shotgun (WGS) entry which is preliminary data.</text>
</comment>
<dbReference type="InterPro" id="IPR000719">
    <property type="entry name" value="Prot_kinase_dom"/>
</dbReference>
<feature type="compositionally biased region" description="Low complexity" evidence="7">
    <location>
        <begin position="770"/>
        <end position="787"/>
    </location>
</feature>
<keyword evidence="10" id="KW-1185">Reference proteome</keyword>
<feature type="region of interest" description="Disordered" evidence="7">
    <location>
        <begin position="1330"/>
        <end position="1363"/>
    </location>
</feature>
<evidence type="ECO:0000256" key="1">
    <source>
        <dbReference type="ARBA" id="ARBA00022527"/>
    </source>
</evidence>
<feature type="region of interest" description="Disordered" evidence="7">
    <location>
        <begin position="747"/>
        <end position="791"/>
    </location>
</feature>
<dbReference type="InterPro" id="IPR011009">
    <property type="entry name" value="Kinase-like_dom_sf"/>
</dbReference>
<dbReference type="PANTHER" id="PTHR43895:SF152">
    <property type="entry name" value="SERINE_THREONINE-PROTEIN KINASE TOS3"/>
    <property type="match status" value="1"/>
</dbReference>
<dbReference type="InterPro" id="IPR017441">
    <property type="entry name" value="Protein_kinase_ATP_BS"/>
</dbReference>
<dbReference type="SMART" id="SM00220">
    <property type="entry name" value="S_TKc"/>
    <property type="match status" value="1"/>
</dbReference>
<feature type="region of interest" description="Disordered" evidence="7">
    <location>
        <begin position="340"/>
        <end position="367"/>
    </location>
</feature>
<feature type="compositionally biased region" description="Gly residues" evidence="7">
    <location>
        <begin position="1353"/>
        <end position="1363"/>
    </location>
</feature>
<dbReference type="EMBL" id="CAWUOM010000078">
    <property type="protein sequence ID" value="CAK7270806.1"/>
    <property type="molecule type" value="Genomic_DNA"/>
</dbReference>